<name>A0A0D1Y1Y0_9PEZI</name>
<gene>
    <name evidence="2" type="ORF">PV09_00933</name>
</gene>
<dbReference type="RefSeq" id="XP_016218910.1">
    <property type="nucleotide sequence ID" value="XM_016353757.1"/>
</dbReference>
<accession>A0A0D1Y1Y0</accession>
<protein>
    <submittedName>
        <fullName evidence="2">Uncharacterized protein</fullName>
    </submittedName>
</protein>
<dbReference type="GeneID" id="27308906"/>
<dbReference type="Proteomes" id="UP000053259">
    <property type="component" value="Unassembled WGS sequence"/>
</dbReference>
<keyword evidence="3" id="KW-1185">Reference proteome</keyword>
<dbReference type="VEuPathDB" id="FungiDB:PV09_00933"/>
<organism evidence="2 3">
    <name type="scientific">Verruconis gallopava</name>
    <dbReference type="NCBI Taxonomy" id="253628"/>
    <lineage>
        <taxon>Eukaryota</taxon>
        <taxon>Fungi</taxon>
        <taxon>Dikarya</taxon>
        <taxon>Ascomycota</taxon>
        <taxon>Pezizomycotina</taxon>
        <taxon>Dothideomycetes</taxon>
        <taxon>Pleosporomycetidae</taxon>
        <taxon>Venturiales</taxon>
        <taxon>Sympoventuriaceae</taxon>
        <taxon>Verruconis</taxon>
    </lineage>
</organism>
<dbReference type="EMBL" id="KN847530">
    <property type="protein sequence ID" value="KIW09041.1"/>
    <property type="molecule type" value="Genomic_DNA"/>
</dbReference>
<evidence type="ECO:0000313" key="3">
    <source>
        <dbReference type="Proteomes" id="UP000053259"/>
    </source>
</evidence>
<dbReference type="HOGENOM" id="CLU_1887349_0_0_1"/>
<dbReference type="InParanoid" id="A0A0D1Y1Y0"/>
<sequence length="135" mass="13860">MFSHNSSYSYAWPTSAVSSPFRTYHPATANTGMYNAALAAVSTVGAVQHTTADSLSSLPVDDAPSDAVNLLSLNLNLSSEGNDAIATVRSFRKPNVVKSLTIASNGEVKSIGAGNLSGTLRPESRGTPATSATAT</sequence>
<reference evidence="2 3" key="1">
    <citation type="submission" date="2015-01" db="EMBL/GenBank/DDBJ databases">
        <title>The Genome Sequence of Ochroconis gallopava CBS43764.</title>
        <authorList>
            <consortium name="The Broad Institute Genomics Platform"/>
            <person name="Cuomo C."/>
            <person name="de Hoog S."/>
            <person name="Gorbushina A."/>
            <person name="Stielow B."/>
            <person name="Teixiera M."/>
            <person name="Abouelleil A."/>
            <person name="Chapman S.B."/>
            <person name="Priest M."/>
            <person name="Young S.K."/>
            <person name="Wortman J."/>
            <person name="Nusbaum C."/>
            <person name="Birren B."/>
        </authorList>
    </citation>
    <scope>NUCLEOTIDE SEQUENCE [LARGE SCALE GENOMIC DNA]</scope>
    <source>
        <strain evidence="2 3">CBS 43764</strain>
    </source>
</reference>
<dbReference type="AlphaFoldDB" id="A0A0D1Y1Y0"/>
<feature type="region of interest" description="Disordered" evidence="1">
    <location>
        <begin position="112"/>
        <end position="135"/>
    </location>
</feature>
<evidence type="ECO:0000256" key="1">
    <source>
        <dbReference type="SAM" id="MobiDB-lite"/>
    </source>
</evidence>
<evidence type="ECO:0000313" key="2">
    <source>
        <dbReference type="EMBL" id="KIW09041.1"/>
    </source>
</evidence>
<proteinExistence type="predicted"/>